<reference evidence="1" key="1">
    <citation type="submission" date="2019-06" db="EMBL/GenBank/DDBJ databases">
        <title>Complete genome sequence of Aeromonas hydrophila bacteriophage PS1.</title>
        <authorList>
            <person name="Rai S."/>
            <person name="Tyagi A."/>
            <person name="Kumar N."/>
            <person name="Singh N."/>
        </authorList>
    </citation>
    <scope>NUCLEOTIDE SEQUENCE [LARGE SCALE GENOMIC DNA]</scope>
</reference>
<evidence type="ECO:0000313" key="2">
    <source>
        <dbReference type="Proteomes" id="UP000317703"/>
    </source>
</evidence>
<accession>A0A514TUQ7</accession>
<name>A0A514TUQ7_9CAUD</name>
<keyword evidence="2" id="KW-1185">Reference proteome</keyword>
<proteinExistence type="predicted"/>
<evidence type="ECO:0000313" key="1">
    <source>
        <dbReference type="EMBL" id="QDJ96754.1"/>
    </source>
</evidence>
<sequence>MKKYFVAAMISMVSFFSVATEVKVIGWKEKQDDKLVTYQISNTGNKDGVLTIGCEKKGEPFTVKYVINGKEVEMFIIETLSTSGKDTFPYVSIYGLSSMTSDMVLEQIENTDQGFVISRFENGDRARYRESRETGDKTMTPIPVGNELFTGYEFVGEFVADLKQVCGKTEDRKF</sequence>
<gene>
    <name evidence="1" type="ORF">PS1_0243</name>
</gene>
<protein>
    <submittedName>
        <fullName evidence="1">Uncharacterized protein</fullName>
    </submittedName>
</protein>
<dbReference type="EMBL" id="MN032614">
    <property type="protein sequence ID" value="QDJ96754.1"/>
    <property type="molecule type" value="Genomic_DNA"/>
</dbReference>
<dbReference type="Proteomes" id="UP000317703">
    <property type="component" value="Segment"/>
</dbReference>
<organism evidence="1 2">
    <name type="scientific">Aeromonas phage PS1</name>
    <dbReference type="NCBI Taxonomy" id="2591406"/>
    <lineage>
        <taxon>Viruses</taxon>
        <taxon>Duplodnaviria</taxon>
        <taxon>Heunggongvirae</taxon>
        <taxon>Uroviricota</taxon>
        <taxon>Caudoviricetes</taxon>
        <taxon>Chimalliviridae</taxon>
        <taxon>Ferozepurvirus</taxon>
        <taxon>Ferozepurvirus PS1</taxon>
    </lineage>
</organism>